<organism evidence="2 3">
    <name type="scientific">Neobacillus pocheonensis</name>
    <dbReference type="NCBI Taxonomy" id="363869"/>
    <lineage>
        <taxon>Bacteria</taxon>
        <taxon>Bacillati</taxon>
        <taxon>Bacillota</taxon>
        <taxon>Bacilli</taxon>
        <taxon>Bacillales</taxon>
        <taxon>Bacillaceae</taxon>
        <taxon>Neobacillus</taxon>
    </lineage>
</organism>
<protein>
    <submittedName>
        <fullName evidence="2">Type I restriction endonuclease</fullName>
    </submittedName>
</protein>
<evidence type="ECO:0000259" key="1">
    <source>
        <dbReference type="Pfam" id="PF04313"/>
    </source>
</evidence>
<dbReference type="Gene3D" id="3.90.1570.50">
    <property type="match status" value="1"/>
</dbReference>
<gene>
    <name evidence="2" type="ORF">NDK43_25810</name>
</gene>
<feature type="domain" description="Restriction endonuclease type I HsdR N-terminal" evidence="1">
    <location>
        <begin position="1"/>
        <end position="46"/>
    </location>
</feature>
<dbReference type="EMBL" id="JAMQCR010000002">
    <property type="protein sequence ID" value="MCM2535130.1"/>
    <property type="molecule type" value="Genomic_DNA"/>
</dbReference>
<evidence type="ECO:0000313" key="2">
    <source>
        <dbReference type="EMBL" id="MCM2535130.1"/>
    </source>
</evidence>
<sequence length="59" mass="7081">MELKRRGLDFKETFNQVQRYRKHSFRGLFSFLQLYVVSNGVDTKYNPQTIFLTLIMSFA</sequence>
<evidence type="ECO:0000313" key="3">
    <source>
        <dbReference type="Proteomes" id="UP001523262"/>
    </source>
</evidence>
<dbReference type="Pfam" id="PF04313">
    <property type="entry name" value="HSDR_N"/>
    <property type="match status" value="1"/>
</dbReference>
<accession>A0ABT0WGI2</accession>
<keyword evidence="2" id="KW-0540">Nuclease</keyword>
<dbReference type="Proteomes" id="UP001523262">
    <property type="component" value="Unassembled WGS sequence"/>
</dbReference>
<keyword evidence="3" id="KW-1185">Reference proteome</keyword>
<name>A0ABT0WGI2_9BACI</name>
<dbReference type="InterPro" id="IPR007409">
    <property type="entry name" value="Restrct_endonuc_type1_HsdR_N"/>
</dbReference>
<keyword evidence="2" id="KW-0378">Hydrolase</keyword>
<keyword evidence="2" id="KW-0255">Endonuclease</keyword>
<reference evidence="2 3" key="1">
    <citation type="submission" date="2022-06" db="EMBL/GenBank/DDBJ databases">
        <authorList>
            <person name="Jeon C.O."/>
        </authorList>
    </citation>
    <scope>NUCLEOTIDE SEQUENCE [LARGE SCALE GENOMIC DNA]</scope>
    <source>
        <strain evidence="2 3">KCTC 13943</strain>
    </source>
</reference>
<comment type="caution">
    <text evidence="2">The sequence shown here is derived from an EMBL/GenBank/DDBJ whole genome shotgun (WGS) entry which is preliminary data.</text>
</comment>
<proteinExistence type="predicted"/>
<dbReference type="GO" id="GO:0004519">
    <property type="term" value="F:endonuclease activity"/>
    <property type="evidence" value="ECO:0007669"/>
    <property type="project" value="UniProtKB-KW"/>
</dbReference>